<comment type="caution">
    <text evidence="10">The sequence shown here is derived from an EMBL/GenBank/DDBJ whole genome shotgun (WGS) entry which is preliminary data.</text>
</comment>
<protein>
    <recommendedName>
        <fullName evidence="7">Thiol:disulfide interchange protein</fullName>
    </recommendedName>
</protein>
<sequence length="244" mass="26645">MRKLWAVGLILLGVSSLSQAAPAVDEIIKGSLKKIDARLSAVSIKPAEMEGMYAVELNTGELLYSDAKGEYFMVGQLFRLSPQEGFVNLTEGKRKQQRLDQLAKVESKDIIVYPAEGERKATVTVFTDVDCGYCRKLHKEIPQLNAMGVQVNYLAFPRAGIGSNAFNVMESIWCAAPDMRNELMTRAKNGQKVDRSSCDSPIASQLMLGQAVGVTGTPALVFEDGTLMPGYLPAKQLARALKLQ</sequence>
<organism evidence="10 11">
    <name type="scientific">Pontibacterium sinense</name>
    <dbReference type="NCBI Taxonomy" id="2781979"/>
    <lineage>
        <taxon>Bacteria</taxon>
        <taxon>Pseudomonadati</taxon>
        <taxon>Pseudomonadota</taxon>
        <taxon>Gammaproteobacteria</taxon>
        <taxon>Oceanospirillales</taxon>
        <taxon>Oceanospirillaceae</taxon>
        <taxon>Pontibacterium</taxon>
    </lineage>
</organism>
<dbReference type="Gene3D" id="3.10.450.70">
    <property type="entry name" value="Disulphide bond isomerase, DsbC/G, N-terminal"/>
    <property type="match status" value="1"/>
</dbReference>
<evidence type="ECO:0000259" key="8">
    <source>
        <dbReference type="Pfam" id="PF10411"/>
    </source>
</evidence>
<dbReference type="Pfam" id="PF13098">
    <property type="entry name" value="Thioredoxin_2"/>
    <property type="match status" value="1"/>
</dbReference>
<accession>A0A8J7FRB7</accession>
<keyword evidence="3 7" id="KW-0732">Signal</keyword>
<dbReference type="CDD" id="cd03020">
    <property type="entry name" value="DsbA_DsbC_DsbG"/>
    <property type="match status" value="1"/>
</dbReference>
<dbReference type="PANTHER" id="PTHR35272">
    <property type="entry name" value="THIOL:DISULFIDE INTERCHANGE PROTEIN DSBC-RELATED"/>
    <property type="match status" value="1"/>
</dbReference>
<dbReference type="InterPro" id="IPR009094">
    <property type="entry name" value="DiS-bond_isomerase_DsbC/G_N_sf"/>
</dbReference>
<evidence type="ECO:0000259" key="9">
    <source>
        <dbReference type="Pfam" id="PF13098"/>
    </source>
</evidence>
<name>A0A8J7FRB7_9GAMM</name>
<evidence type="ECO:0000256" key="6">
    <source>
        <dbReference type="ARBA" id="ARBA00023284"/>
    </source>
</evidence>
<evidence type="ECO:0000256" key="3">
    <source>
        <dbReference type="ARBA" id="ARBA00022729"/>
    </source>
</evidence>
<dbReference type="PANTHER" id="PTHR35272:SF3">
    <property type="entry name" value="THIOL:DISULFIDE INTERCHANGE PROTEIN DSBC"/>
    <property type="match status" value="1"/>
</dbReference>
<evidence type="ECO:0000256" key="5">
    <source>
        <dbReference type="ARBA" id="ARBA00023157"/>
    </source>
</evidence>
<evidence type="ECO:0000313" key="11">
    <source>
        <dbReference type="Proteomes" id="UP000640333"/>
    </source>
</evidence>
<feature type="signal peptide" evidence="7">
    <location>
        <begin position="1"/>
        <end position="20"/>
    </location>
</feature>
<evidence type="ECO:0000256" key="1">
    <source>
        <dbReference type="ARBA" id="ARBA00004418"/>
    </source>
</evidence>
<keyword evidence="6 7" id="KW-0676">Redox-active center</keyword>
<evidence type="ECO:0000256" key="2">
    <source>
        <dbReference type="ARBA" id="ARBA00009813"/>
    </source>
</evidence>
<reference evidence="10" key="1">
    <citation type="submission" date="2020-10" db="EMBL/GenBank/DDBJ databases">
        <title>Bacterium isolated from coastal waters sediment.</title>
        <authorList>
            <person name="Chen R.-J."/>
            <person name="Lu D.-C."/>
            <person name="Zhu K.-L."/>
            <person name="Du Z.-J."/>
        </authorList>
    </citation>
    <scope>NUCLEOTIDE SEQUENCE</scope>
    <source>
        <strain evidence="10">N1Y112</strain>
    </source>
</reference>
<dbReference type="AlphaFoldDB" id="A0A8J7FRB7"/>
<dbReference type="InterPro" id="IPR018950">
    <property type="entry name" value="DiS-bond_isomerase_DsbC/G_N"/>
</dbReference>
<comment type="similarity">
    <text evidence="2 7">Belongs to the thioredoxin family. DsbC subfamily.</text>
</comment>
<dbReference type="InterPro" id="IPR033954">
    <property type="entry name" value="DiS-bond_Isoase_DsbC/G"/>
</dbReference>
<dbReference type="SUPFAM" id="SSF54423">
    <property type="entry name" value="DsbC/DsbG N-terminal domain-like"/>
    <property type="match status" value="1"/>
</dbReference>
<dbReference type="GO" id="GO:0042597">
    <property type="term" value="C:periplasmic space"/>
    <property type="evidence" value="ECO:0007669"/>
    <property type="project" value="UniProtKB-SubCell"/>
</dbReference>
<evidence type="ECO:0000256" key="7">
    <source>
        <dbReference type="RuleBase" id="RU364038"/>
    </source>
</evidence>
<dbReference type="Gene3D" id="3.40.30.10">
    <property type="entry name" value="Glutaredoxin"/>
    <property type="match status" value="1"/>
</dbReference>
<dbReference type="SUPFAM" id="SSF52833">
    <property type="entry name" value="Thioredoxin-like"/>
    <property type="match status" value="1"/>
</dbReference>
<dbReference type="InterPro" id="IPR012336">
    <property type="entry name" value="Thioredoxin-like_fold"/>
</dbReference>
<feature type="domain" description="Disulphide bond isomerase DsbC/G N-terminal" evidence="8">
    <location>
        <begin position="20"/>
        <end position="91"/>
    </location>
</feature>
<proteinExistence type="inferred from homology"/>
<feature type="chain" id="PRO_5035337096" description="Thiol:disulfide interchange protein" evidence="7">
    <location>
        <begin position="21"/>
        <end position="244"/>
    </location>
</feature>
<evidence type="ECO:0000313" key="10">
    <source>
        <dbReference type="EMBL" id="MBE9395970.1"/>
    </source>
</evidence>
<dbReference type="EMBL" id="JADEYS010000001">
    <property type="protein sequence ID" value="MBE9395970.1"/>
    <property type="molecule type" value="Genomic_DNA"/>
</dbReference>
<dbReference type="InterPro" id="IPR036249">
    <property type="entry name" value="Thioredoxin-like_sf"/>
</dbReference>
<gene>
    <name evidence="10" type="ORF">IOQ59_01710</name>
</gene>
<keyword evidence="5" id="KW-1015">Disulfide bond</keyword>
<comment type="subcellular location">
    <subcellularLocation>
        <location evidence="1 7">Periplasm</location>
    </subcellularLocation>
</comment>
<dbReference type="Proteomes" id="UP000640333">
    <property type="component" value="Unassembled WGS sequence"/>
</dbReference>
<dbReference type="RefSeq" id="WP_193951518.1">
    <property type="nucleotide sequence ID" value="NZ_JADEYS010000001.1"/>
</dbReference>
<feature type="domain" description="Thioredoxin-like fold" evidence="9">
    <location>
        <begin position="115"/>
        <end position="241"/>
    </location>
</feature>
<keyword evidence="4 7" id="KW-0574">Periplasm</keyword>
<keyword evidence="11" id="KW-1185">Reference proteome</keyword>
<comment type="function">
    <text evidence="7">Required for disulfide bond formation in some periplasmic proteins. Acts by transferring its disulfide bond to other proteins and is reduced in the process.</text>
</comment>
<dbReference type="InterPro" id="IPR051470">
    <property type="entry name" value="Thiol:disulfide_interchange"/>
</dbReference>
<evidence type="ECO:0000256" key="4">
    <source>
        <dbReference type="ARBA" id="ARBA00022764"/>
    </source>
</evidence>
<dbReference type="Pfam" id="PF10411">
    <property type="entry name" value="DsbC_N"/>
    <property type="match status" value="1"/>
</dbReference>